<comment type="caution">
    <text evidence="1">The sequence shown here is derived from an EMBL/GenBank/DDBJ whole genome shotgun (WGS) entry which is preliminary data.</text>
</comment>
<reference evidence="1" key="2">
    <citation type="submission" date="2020-12" db="EMBL/GenBank/DDBJ databases">
        <authorList>
            <person name="Kanost M."/>
        </authorList>
    </citation>
    <scope>NUCLEOTIDE SEQUENCE</scope>
</reference>
<dbReference type="AlphaFoldDB" id="A0A922CL19"/>
<keyword evidence="2" id="KW-1185">Reference proteome</keyword>
<sequence length="176" mass="19596">MVAKFTLRPMRAREHFLAFRPILRGFLLFLPYFLPQISLPDFPSEPVAVLNDATPQAKAKRNRREAPGRVKTFPCFNSFVDKNVKKVLRGTARGLCKREAPGGCSLRLTQRPPLSRCSQSLSRIPVSHSQVTQGLNAGPPTKKRTHNVCKSSIISTVVTLFKAATHGVKIYVAPQF</sequence>
<evidence type="ECO:0000313" key="1">
    <source>
        <dbReference type="EMBL" id="KAG6449794.1"/>
    </source>
</evidence>
<reference evidence="1" key="1">
    <citation type="journal article" date="2016" name="Insect Biochem. Mol. Biol.">
        <title>Multifaceted biological insights from a draft genome sequence of the tobacco hornworm moth, Manduca sexta.</title>
        <authorList>
            <person name="Kanost M.R."/>
            <person name="Arrese E.L."/>
            <person name="Cao X."/>
            <person name="Chen Y.R."/>
            <person name="Chellapilla S."/>
            <person name="Goldsmith M.R."/>
            <person name="Grosse-Wilde E."/>
            <person name="Heckel D.G."/>
            <person name="Herndon N."/>
            <person name="Jiang H."/>
            <person name="Papanicolaou A."/>
            <person name="Qu J."/>
            <person name="Soulages J.L."/>
            <person name="Vogel H."/>
            <person name="Walters J."/>
            <person name="Waterhouse R.M."/>
            <person name="Ahn S.J."/>
            <person name="Almeida F.C."/>
            <person name="An C."/>
            <person name="Aqrawi P."/>
            <person name="Bretschneider A."/>
            <person name="Bryant W.B."/>
            <person name="Bucks S."/>
            <person name="Chao H."/>
            <person name="Chevignon G."/>
            <person name="Christen J.M."/>
            <person name="Clarke D.F."/>
            <person name="Dittmer N.T."/>
            <person name="Ferguson L.C.F."/>
            <person name="Garavelou S."/>
            <person name="Gordon K.H.J."/>
            <person name="Gunaratna R.T."/>
            <person name="Han Y."/>
            <person name="Hauser F."/>
            <person name="He Y."/>
            <person name="Heidel-Fischer H."/>
            <person name="Hirsh A."/>
            <person name="Hu Y."/>
            <person name="Jiang H."/>
            <person name="Kalra D."/>
            <person name="Klinner C."/>
            <person name="Konig C."/>
            <person name="Kovar C."/>
            <person name="Kroll A.R."/>
            <person name="Kuwar S.S."/>
            <person name="Lee S.L."/>
            <person name="Lehman R."/>
            <person name="Li K."/>
            <person name="Li Z."/>
            <person name="Liang H."/>
            <person name="Lovelace S."/>
            <person name="Lu Z."/>
            <person name="Mansfield J.H."/>
            <person name="McCulloch K.J."/>
            <person name="Mathew T."/>
            <person name="Morton B."/>
            <person name="Muzny D.M."/>
            <person name="Neunemann D."/>
            <person name="Ongeri F."/>
            <person name="Pauchet Y."/>
            <person name="Pu L.L."/>
            <person name="Pyrousis I."/>
            <person name="Rao X.J."/>
            <person name="Redding A."/>
            <person name="Roesel C."/>
            <person name="Sanchez-Gracia A."/>
            <person name="Schaack S."/>
            <person name="Shukla A."/>
            <person name="Tetreau G."/>
            <person name="Wang Y."/>
            <person name="Xiong G.H."/>
            <person name="Traut W."/>
            <person name="Walsh T.K."/>
            <person name="Worley K.C."/>
            <person name="Wu D."/>
            <person name="Wu W."/>
            <person name="Wu Y.Q."/>
            <person name="Zhang X."/>
            <person name="Zou Z."/>
            <person name="Zucker H."/>
            <person name="Briscoe A.D."/>
            <person name="Burmester T."/>
            <person name="Clem R.J."/>
            <person name="Feyereisen R."/>
            <person name="Grimmelikhuijzen C.J.P."/>
            <person name="Hamodrakas S.J."/>
            <person name="Hansson B.S."/>
            <person name="Huguet E."/>
            <person name="Jermiin L.S."/>
            <person name="Lan Q."/>
            <person name="Lehman H.K."/>
            <person name="Lorenzen M."/>
            <person name="Merzendorfer H."/>
            <person name="Michalopoulos I."/>
            <person name="Morton D.B."/>
            <person name="Muthukrishnan S."/>
            <person name="Oakeshott J.G."/>
            <person name="Palmer W."/>
            <person name="Park Y."/>
            <person name="Passarelli A.L."/>
            <person name="Rozas J."/>
            <person name="Schwartz L.M."/>
            <person name="Smith W."/>
            <person name="Southgate A."/>
            <person name="Vilcinskas A."/>
            <person name="Vogt R."/>
            <person name="Wang P."/>
            <person name="Werren J."/>
            <person name="Yu X.Q."/>
            <person name="Zhou J.J."/>
            <person name="Brown S.J."/>
            <person name="Scherer S.E."/>
            <person name="Richards S."/>
            <person name="Blissard G.W."/>
        </authorList>
    </citation>
    <scope>NUCLEOTIDE SEQUENCE</scope>
</reference>
<protein>
    <submittedName>
        <fullName evidence="1">Uncharacterized protein</fullName>
    </submittedName>
</protein>
<organism evidence="1 2">
    <name type="scientific">Manduca sexta</name>
    <name type="common">Tobacco hawkmoth</name>
    <name type="synonym">Tobacco hornworm</name>
    <dbReference type="NCBI Taxonomy" id="7130"/>
    <lineage>
        <taxon>Eukaryota</taxon>
        <taxon>Metazoa</taxon>
        <taxon>Ecdysozoa</taxon>
        <taxon>Arthropoda</taxon>
        <taxon>Hexapoda</taxon>
        <taxon>Insecta</taxon>
        <taxon>Pterygota</taxon>
        <taxon>Neoptera</taxon>
        <taxon>Endopterygota</taxon>
        <taxon>Lepidoptera</taxon>
        <taxon>Glossata</taxon>
        <taxon>Ditrysia</taxon>
        <taxon>Bombycoidea</taxon>
        <taxon>Sphingidae</taxon>
        <taxon>Sphinginae</taxon>
        <taxon>Sphingini</taxon>
        <taxon>Manduca</taxon>
    </lineage>
</organism>
<accession>A0A922CL19</accession>
<proteinExistence type="predicted"/>
<evidence type="ECO:0000313" key="2">
    <source>
        <dbReference type="Proteomes" id="UP000791440"/>
    </source>
</evidence>
<dbReference type="EMBL" id="JH668378">
    <property type="protein sequence ID" value="KAG6449794.1"/>
    <property type="molecule type" value="Genomic_DNA"/>
</dbReference>
<dbReference type="Proteomes" id="UP000791440">
    <property type="component" value="Unassembled WGS sequence"/>
</dbReference>
<gene>
    <name evidence="1" type="ORF">O3G_MSEX006210</name>
</gene>
<name>A0A922CL19_MANSE</name>